<keyword evidence="1" id="KW-0812">Transmembrane</keyword>
<dbReference type="AlphaFoldDB" id="A0A6N8J2M3"/>
<dbReference type="GO" id="GO:0016020">
    <property type="term" value="C:membrane"/>
    <property type="evidence" value="ECO:0007669"/>
    <property type="project" value="InterPro"/>
</dbReference>
<sequence>MISFSSHISFPKVQWIVWSFVLLLLFGIYLQNDSFAEAATYAITTTLFYAIVIYGNAMWLIPRLYEKERRTAYIILIILFLIVVSICRLQLQNALYLQFFSKGKPMPDKNSSYFVMYYLSYFLSSILIFIFSIAFHLSIEYFRVREQQQLLQKRTAEAELKLLKSQVQPHFLFNTLNNIYFVAQRESPDTAVLLERLSNIMRYFVDEGTKDLIPLTTEINFIHDYIHLEKLRMRHPLQVQFDIHGEPDSLLIPPMLLIPLIENVFKHGIDKRYENNFLVATITIREESLDAVISNRIYRSELKSGSGIMNLTSRLQLLYGNRYIFETSEKDALFYAHLNIPL</sequence>
<gene>
    <name evidence="3" type="ORF">GO495_00270</name>
</gene>
<feature type="domain" description="Signal transduction histidine kinase internal region" evidence="2">
    <location>
        <begin position="158"/>
        <end position="235"/>
    </location>
</feature>
<feature type="transmembrane region" description="Helical" evidence="1">
    <location>
        <begin position="38"/>
        <end position="61"/>
    </location>
</feature>
<dbReference type="GO" id="GO:0000155">
    <property type="term" value="F:phosphorelay sensor kinase activity"/>
    <property type="evidence" value="ECO:0007669"/>
    <property type="project" value="InterPro"/>
</dbReference>
<dbReference type="OrthoDB" id="9792992at2"/>
<evidence type="ECO:0000313" key="4">
    <source>
        <dbReference type="Proteomes" id="UP000468388"/>
    </source>
</evidence>
<feature type="transmembrane region" description="Helical" evidence="1">
    <location>
        <begin position="12"/>
        <end position="32"/>
    </location>
</feature>
<dbReference type="PANTHER" id="PTHR34220">
    <property type="entry name" value="SENSOR HISTIDINE KINASE YPDA"/>
    <property type="match status" value="1"/>
</dbReference>
<dbReference type="EMBL" id="WRXO01000001">
    <property type="protein sequence ID" value="MVT39001.1"/>
    <property type="molecule type" value="Genomic_DNA"/>
</dbReference>
<proteinExistence type="predicted"/>
<keyword evidence="1" id="KW-1133">Transmembrane helix</keyword>
<feature type="transmembrane region" description="Helical" evidence="1">
    <location>
        <begin position="111"/>
        <end position="135"/>
    </location>
</feature>
<reference evidence="3 4" key="1">
    <citation type="submission" date="2019-12" db="EMBL/GenBank/DDBJ databases">
        <title>The draft genomic sequence of strain Chitinophaga oryziterrae JCM 16595.</title>
        <authorList>
            <person name="Zhang X."/>
        </authorList>
    </citation>
    <scope>NUCLEOTIDE SEQUENCE [LARGE SCALE GENOMIC DNA]</scope>
    <source>
        <strain evidence="3 4">JCM 16595</strain>
    </source>
</reference>
<evidence type="ECO:0000256" key="1">
    <source>
        <dbReference type="SAM" id="Phobius"/>
    </source>
</evidence>
<evidence type="ECO:0000259" key="2">
    <source>
        <dbReference type="Pfam" id="PF06580"/>
    </source>
</evidence>
<dbReference type="InterPro" id="IPR010559">
    <property type="entry name" value="Sig_transdc_His_kin_internal"/>
</dbReference>
<name>A0A6N8J2M3_9BACT</name>
<organism evidence="3 4">
    <name type="scientific">Chitinophaga oryziterrae</name>
    <dbReference type="NCBI Taxonomy" id="1031224"/>
    <lineage>
        <taxon>Bacteria</taxon>
        <taxon>Pseudomonadati</taxon>
        <taxon>Bacteroidota</taxon>
        <taxon>Chitinophagia</taxon>
        <taxon>Chitinophagales</taxon>
        <taxon>Chitinophagaceae</taxon>
        <taxon>Chitinophaga</taxon>
    </lineage>
</organism>
<dbReference type="PANTHER" id="PTHR34220:SF7">
    <property type="entry name" value="SENSOR HISTIDINE KINASE YPDA"/>
    <property type="match status" value="1"/>
</dbReference>
<evidence type="ECO:0000313" key="3">
    <source>
        <dbReference type="EMBL" id="MVT39001.1"/>
    </source>
</evidence>
<accession>A0A6N8J2M3</accession>
<protein>
    <recommendedName>
        <fullName evidence="2">Signal transduction histidine kinase internal region domain-containing protein</fullName>
    </recommendedName>
</protein>
<keyword evidence="1" id="KW-0472">Membrane</keyword>
<comment type="caution">
    <text evidence="3">The sequence shown here is derived from an EMBL/GenBank/DDBJ whole genome shotgun (WGS) entry which is preliminary data.</text>
</comment>
<dbReference type="RefSeq" id="WP_157297709.1">
    <property type="nucleotide sequence ID" value="NZ_BAAAZB010000005.1"/>
</dbReference>
<dbReference type="Pfam" id="PF06580">
    <property type="entry name" value="His_kinase"/>
    <property type="match status" value="1"/>
</dbReference>
<keyword evidence="4" id="KW-1185">Reference proteome</keyword>
<dbReference type="InterPro" id="IPR050640">
    <property type="entry name" value="Bact_2-comp_sensor_kinase"/>
</dbReference>
<dbReference type="Proteomes" id="UP000468388">
    <property type="component" value="Unassembled WGS sequence"/>
</dbReference>
<feature type="transmembrane region" description="Helical" evidence="1">
    <location>
        <begin position="73"/>
        <end position="91"/>
    </location>
</feature>